<sequence>MALQEEIESQGNWLFCRRSFLPLVALPAGIAALLFVIHSSGILFSAAVHHWHAYECFCFGTSLAGLFVRAYTVGHTPVGTSGRNTERQVVDGLNTMDAYSVVRHPLYLGNCLMWLGIAMLTCNAAFVAEFALCYWLYYERIMFAEEQFLRRKFGAAYLDWAGRTPAFLPDFRHYRASGIAFSWKKVVKKEKNGVFALFLLFTLFDIIVYWQVASVSLNLPLYVATAISGIAYFVLKYVKSHTNLLDEQGR</sequence>
<keyword evidence="6" id="KW-0489">Methyltransferase</keyword>
<feature type="transmembrane region" description="Helical" evidence="5">
    <location>
        <begin position="219"/>
        <end position="238"/>
    </location>
</feature>
<keyword evidence="2 5" id="KW-0812">Transmembrane</keyword>
<dbReference type="GO" id="GO:0012505">
    <property type="term" value="C:endomembrane system"/>
    <property type="evidence" value="ECO:0007669"/>
    <property type="project" value="UniProtKB-SubCell"/>
</dbReference>
<dbReference type="InterPro" id="IPR007318">
    <property type="entry name" value="Phopholipid_MeTrfase"/>
</dbReference>
<evidence type="ECO:0000256" key="4">
    <source>
        <dbReference type="ARBA" id="ARBA00023136"/>
    </source>
</evidence>
<evidence type="ECO:0000256" key="3">
    <source>
        <dbReference type="ARBA" id="ARBA00022989"/>
    </source>
</evidence>
<accession>A0A938WL68</accession>
<evidence type="ECO:0000313" key="7">
    <source>
        <dbReference type="Proteomes" id="UP000764045"/>
    </source>
</evidence>
<keyword evidence="4 5" id="KW-0472">Membrane</keyword>
<dbReference type="EMBL" id="JACJJL010000013">
    <property type="protein sequence ID" value="MBM6661876.1"/>
    <property type="molecule type" value="Genomic_DNA"/>
</dbReference>
<keyword evidence="7" id="KW-1185">Reference proteome</keyword>
<keyword evidence="6" id="KW-0808">Transferase</keyword>
<dbReference type="Pfam" id="PF04191">
    <property type="entry name" value="PEMT"/>
    <property type="match status" value="1"/>
</dbReference>
<feature type="transmembrane region" description="Helical" evidence="5">
    <location>
        <begin position="20"/>
        <end position="44"/>
    </location>
</feature>
<dbReference type="Gene3D" id="1.20.120.1630">
    <property type="match status" value="1"/>
</dbReference>
<name>A0A938WL68_9BACT</name>
<dbReference type="GO" id="GO:0032259">
    <property type="term" value="P:methylation"/>
    <property type="evidence" value="ECO:0007669"/>
    <property type="project" value="UniProtKB-KW"/>
</dbReference>
<evidence type="ECO:0000256" key="2">
    <source>
        <dbReference type="ARBA" id="ARBA00022692"/>
    </source>
</evidence>
<comment type="subcellular location">
    <subcellularLocation>
        <location evidence="1">Endomembrane system</location>
        <topology evidence="1">Multi-pass membrane protein</topology>
    </subcellularLocation>
</comment>
<evidence type="ECO:0000256" key="1">
    <source>
        <dbReference type="ARBA" id="ARBA00004127"/>
    </source>
</evidence>
<keyword evidence="3 5" id="KW-1133">Transmembrane helix</keyword>
<dbReference type="Proteomes" id="UP000764045">
    <property type="component" value="Unassembled WGS sequence"/>
</dbReference>
<gene>
    <name evidence="6" type="ORF">H6B30_08985</name>
</gene>
<proteinExistence type="predicted"/>
<dbReference type="AlphaFoldDB" id="A0A938WL68"/>
<dbReference type="PANTHER" id="PTHR12714">
    <property type="entry name" value="PROTEIN-S ISOPRENYLCYSTEINE O-METHYLTRANSFERASE"/>
    <property type="match status" value="1"/>
</dbReference>
<comment type="caution">
    <text evidence="6">The sequence shown here is derived from an EMBL/GenBank/DDBJ whole genome shotgun (WGS) entry which is preliminary data.</text>
</comment>
<feature type="transmembrane region" description="Helical" evidence="5">
    <location>
        <begin position="194"/>
        <end position="213"/>
    </location>
</feature>
<feature type="transmembrane region" description="Helical" evidence="5">
    <location>
        <begin position="112"/>
        <end position="137"/>
    </location>
</feature>
<organism evidence="6 7">
    <name type="scientific">Marseilla massiliensis</name>
    <dbReference type="NCBI Taxonomy" id="1841864"/>
    <lineage>
        <taxon>Bacteria</taxon>
        <taxon>Pseudomonadati</taxon>
        <taxon>Bacteroidota</taxon>
        <taxon>Bacteroidia</taxon>
        <taxon>Bacteroidales</taxon>
        <taxon>Prevotellaceae</taxon>
        <taxon>Marseilla</taxon>
    </lineage>
</organism>
<evidence type="ECO:0000256" key="5">
    <source>
        <dbReference type="SAM" id="Phobius"/>
    </source>
</evidence>
<evidence type="ECO:0000313" key="6">
    <source>
        <dbReference type="EMBL" id="MBM6661876.1"/>
    </source>
</evidence>
<protein>
    <submittedName>
        <fullName evidence="6">Lipid A phosphate methyltransferase</fullName>
    </submittedName>
</protein>
<dbReference type="GO" id="GO:0008168">
    <property type="term" value="F:methyltransferase activity"/>
    <property type="evidence" value="ECO:0007669"/>
    <property type="project" value="UniProtKB-KW"/>
</dbReference>
<reference evidence="6 7" key="1">
    <citation type="journal article" date="2021" name="Sci. Rep.">
        <title>The distribution of antibiotic resistance genes in chicken gut microbiota commensals.</title>
        <authorList>
            <person name="Juricova H."/>
            <person name="Matiasovicova J."/>
            <person name="Kubasova T."/>
            <person name="Cejkova D."/>
            <person name="Rychlik I."/>
        </authorList>
    </citation>
    <scope>NUCLEOTIDE SEQUENCE [LARGE SCALE GENOMIC DNA]</scope>
    <source>
        <strain evidence="6 7">An819</strain>
    </source>
</reference>
<dbReference type="PANTHER" id="PTHR12714:SF9">
    <property type="entry name" value="PROTEIN-S-ISOPRENYLCYSTEINE O-METHYLTRANSFERASE"/>
    <property type="match status" value="1"/>
</dbReference>